<proteinExistence type="predicted"/>
<reference evidence="1 2" key="1">
    <citation type="submission" date="2018-07" db="EMBL/GenBank/DDBJ databases">
        <title>Mechanisms of high-level aminoglycoside resistance among Gram-negative pathogens in Brazil.</title>
        <authorList>
            <person name="Ballaben A.S."/>
            <person name="Darini A.L.C."/>
            <person name="Doi Y."/>
        </authorList>
    </citation>
    <scope>NUCLEOTIDE SEQUENCE [LARGE SCALE GENOMIC DNA]</scope>
    <source>
        <strain evidence="1 2">B2-305</strain>
    </source>
</reference>
<organism evidence="1 2">
    <name type="scientific">Pseudomonas aeruginosa</name>
    <dbReference type="NCBI Taxonomy" id="287"/>
    <lineage>
        <taxon>Bacteria</taxon>
        <taxon>Pseudomonadati</taxon>
        <taxon>Pseudomonadota</taxon>
        <taxon>Gammaproteobacteria</taxon>
        <taxon>Pseudomonadales</taxon>
        <taxon>Pseudomonadaceae</taxon>
        <taxon>Pseudomonas</taxon>
    </lineage>
</organism>
<name>A0A367LU25_PSEAI</name>
<evidence type="ECO:0000313" key="2">
    <source>
        <dbReference type="Proteomes" id="UP000253594"/>
    </source>
</evidence>
<evidence type="ECO:0000313" key="1">
    <source>
        <dbReference type="EMBL" id="RCI66462.1"/>
    </source>
</evidence>
<dbReference type="AlphaFoldDB" id="A0A367LU25"/>
<sequence length="38" mass="4299">MTWPAEAPLMSPPQRLRAGLLRGCLRLLFRGLVRPPMP</sequence>
<protein>
    <submittedName>
        <fullName evidence="1">Alpha/beta hydrolase</fullName>
    </submittedName>
</protein>
<feature type="non-terminal residue" evidence="1">
    <location>
        <position position="38"/>
    </location>
</feature>
<dbReference type="GO" id="GO:0016787">
    <property type="term" value="F:hydrolase activity"/>
    <property type="evidence" value="ECO:0007669"/>
    <property type="project" value="UniProtKB-KW"/>
</dbReference>
<dbReference type="Proteomes" id="UP000253594">
    <property type="component" value="Unassembled WGS sequence"/>
</dbReference>
<accession>A0A367LU25</accession>
<keyword evidence="1" id="KW-0378">Hydrolase</keyword>
<gene>
    <name evidence="1" type="ORF">DT376_43820</name>
</gene>
<comment type="caution">
    <text evidence="1">The sequence shown here is derived from an EMBL/GenBank/DDBJ whole genome shotgun (WGS) entry which is preliminary data.</text>
</comment>
<dbReference type="EMBL" id="QORE01003857">
    <property type="protein sequence ID" value="RCI66462.1"/>
    <property type="molecule type" value="Genomic_DNA"/>
</dbReference>